<keyword evidence="2" id="KW-1185">Reference proteome</keyword>
<gene>
    <name evidence="1" type="ORF">ACFPYN_05850</name>
</gene>
<accession>A0ABW1L6W4</accession>
<sequence length="105" mass="12814">MKDFYELIKEKVRDEKKYELVLIDESYDEKAFGNFLLLYKFNYTKGLIRFINDRGQLFVEIKTKKDWEDIFENLDKKVEGIELNKEKIDEVFTQLDLYLTDKRVL</sequence>
<evidence type="ECO:0000313" key="1">
    <source>
        <dbReference type="EMBL" id="MFC6038976.1"/>
    </source>
</evidence>
<dbReference type="EMBL" id="JBHSRI010000006">
    <property type="protein sequence ID" value="MFC6038976.1"/>
    <property type="molecule type" value="Genomic_DNA"/>
</dbReference>
<dbReference type="Proteomes" id="UP001596170">
    <property type="component" value="Unassembled WGS sequence"/>
</dbReference>
<reference evidence="2" key="1">
    <citation type="journal article" date="2019" name="Int. J. Syst. Evol. Microbiol.">
        <title>The Global Catalogue of Microorganisms (GCM) 10K type strain sequencing project: providing services to taxonomists for standard genome sequencing and annotation.</title>
        <authorList>
            <consortium name="The Broad Institute Genomics Platform"/>
            <consortium name="The Broad Institute Genome Sequencing Center for Infectious Disease"/>
            <person name="Wu L."/>
            <person name="Ma J."/>
        </authorList>
    </citation>
    <scope>NUCLEOTIDE SEQUENCE [LARGE SCALE GENOMIC DNA]</scope>
    <source>
        <strain evidence="2">CCUG 54527</strain>
    </source>
</reference>
<dbReference type="RefSeq" id="WP_377733077.1">
    <property type="nucleotide sequence ID" value="NZ_JBHSRI010000006.1"/>
</dbReference>
<evidence type="ECO:0000313" key="2">
    <source>
        <dbReference type="Proteomes" id="UP001596170"/>
    </source>
</evidence>
<name>A0ABW1L6W4_9BACL</name>
<proteinExistence type="predicted"/>
<organism evidence="1 2">
    <name type="scientific">Paenisporosarcina macmurdoensis</name>
    <dbReference type="NCBI Taxonomy" id="212659"/>
    <lineage>
        <taxon>Bacteria</taxon>
        <taxon>Bacillati</taxon>
        <taxon>Bacillota</taxon>
        <taxon>Bacilli</taxon>
        <taxon>Bacillales</taxon>
        <taxon>Caryophanaceae</taxon>
        <taxon>Paenisporosarcina</taxon>
    </lineage>
</organism>
<comment type="caution">
    <text evidence="1">The sequence shown here is derived from an EMBL/GenBank/DDBJ whole genome shotgun (WGS) entry which is preliminary data.</text>
</comment>
<protein>
    <submittedName>
        <fullName evidence="1">Uncharacterized protein</fullName>
    </submittedName>
</protein>